<keyword evidence="2" id="KW-1185">Reference proteome</keyword>
<dbReference type="STRING" id="574349.SAMN05443545_11027"/>
<reference evidence="1 2" key="1">
    <citation type="submission" date="2016-10" db="EMBL/GenBank/DDBJ databases">
        <authorList>
            <person name="de Groot N.N."/>
        </authorList>
    </citation>
    <scope>NUCLEOTIDE SEQUENCE [LARGE SCALE GENOMIC DNA]</scope>
    <source>
        <strain evidence="1 2">DSM 19219</strain>
    </source>
</reference>
<name>A0A1H3GTF5_9GAMM</name>
<dbReference type="Proteomes" id="UP000198500">
    <property type="component" value="Unassembled WGS sequence"/>
</dbReference>
<sequence>MRCSRHLNRCLEKGLNAGRPAYLCQHWPGIRQRLIREASLYPDYANIET</sequence>
<organism evidence="1 2">
    <name type="scientific">Aidingimonas halophila</name>
    <dbReference type="NCBI Taxonomy" id="574349"/>
    <lineage>
        <taxon>Bacteria</taxon>
        <taxon>Pseudomonadati</taxon>
        <taxon>Pseudomonadota</taxon>
        <taxon>Gammaproteobacteria</taxon>
        <taxon>Oceanospirillales</taxon>
        <taxon>Halomonadaceae</taxon>
        <taxon>Aidingimonas</taxon>
    </lineage>
</organism>
<evidence type="ECO:0000313" key="1">
    <source>
        <dbReference type="EMBL" id="SDY05629.1"/>
    </source>
</evidence>
<proteinExistence type="predicted"/>
<accession>A0A1H3GTF5</accession>
<evidence type="ECO:0000313" key="2">
    <source>
        <dbReference type="Proteomes" id="UP000198500"/>
    </source>
</evidence>
<dbReference type="EMBL" id="FNNI01000010">
    <property type="protein sequence ID" value="SDY05629.1"/>
    <property type="molecule type" value="Genomic_DNA"/>
</dbReference>
<gene>
    <name evidence="1" type="ORF">SAMN05443545_11027</name>
</gene>
<dbReference type="AlphaFoldDB" id="A0A1H3GTF5"/>
<protein>
    <submittedName>
        <fullName evidence="1">Uncharacterized protein</fullName>
    </submittedName>
</protein>